<evidence type="ECO:0000313" key="1">
    <source>
        <dbReference type="EMBL" id="JAD16591.1"/>
    </source>
</evidence>
<reference evidence="1" key="2">
    <citation type="journal article" date="2015" name="Data Brief">
        <title>Shoot transcriptome of the giant reed, Arundo donax.</title>
        <authorList>
            <person name="Barrero R.A."/>
            <person name="Guerrero F.D."/>
            <person name="Moolhuijzen P."/>
            <person name="Goolsby J.A."/>
            <person name="Tidwell J."/>
            <person name="Bellgard S.E."/>
            <person name="Bellgard M.I."/>
        </authorList>
    </citation>
    <scope>NUCLEOTIDE SEQUENCE</scope>
    <source>
        <tissue evidence="1">Shoot tissue taken approximately 20 cm above the soil surface</tissue>
    </source>
</reference>
<reference evidence="1" key="1">
    <citation type="submission" date="2014-09" db="EMBL/GenBank/DDBJ databases">
        <authorList>
            <person name="Magalhaes I.L.F."/>
            <person name="Oliveira U."/>
            <person name="Santos F.R."/>
            <person name="Vidigal T.H.D.A."/>
            <person name="Brescovit A.D."/>
            <person name="Santos A.J."/>
        </authorList>
    </citation>
    <scope>NUCLEOTIDE SEQUENCE</scope>
    <source>
        <tissue evidence="1">Shoot tissue taken approximately 20 cm above the soil surface</tissue>
    </source>
</reference>
<sequence>MDQCKWTMHAGDRGTYVVHCYYCAKAREGDQYNVVHRPGQALQSGGTTTAASKLATSY</sequence>
<accession>A0A0A9PHG5</accession>
<dbReference type="AlphaFoldDB" id="A0A0A9PHG5"/>
<protein>
    <submittedName>
        <fullName evidence="1">Uncharacterized protein</fullName>
    </submittedName>
</protein>
<proteinExistence type="predicted"/>
<dbReference type="EMBL" id="GBRH01281304">
    <property type="protein sequence ID" value="JAD16591.1"/>
    <property type="molecule type" value="Transcribed_RNA"/>
</dbReference>
<organism evidence="1">
    <name type="scientific">Arundo donax</name>
    <name type="common">Giant reed</name>
    <name type="synonym">Donax arundinaceus</name>
    <dbReference type="NCBI Taxonomy" id="35708"/>
    <lineage>
        <taxon>Eukaryota</taxon>
        <taxon>Viridiplantae</taxon>
        <taxon>Streptophyta</taxon>
        <taxon>Embryophyta</taxon>
        <taxon>Tracheophyta</taxon>
        <taxon>Spermatophyta</taxon>
        <taxon>Magnoliopsida</taxon>
        <taxon>Liliopsida</taxon>
        <taxon>Poales</taxon>
        <taxon>Poaceae</taxon>
        <taxon>PACMAD clade</taxon>
        <taxon>Arundinoideae</taxon>
        <taxon>Arundineae</taxon>
        <taxon>Arundo</taxon>
    </lineage>
</organism>
<name>A0A0A9PHG5_ARUDO</name>